<evidence type="ECO:0000313" key="2">
    <source>
        <dbReference type="Proteomes" id="UP000765509"/>
    </source>
</evidence>
<gene>
    <name evidence="1" type="ORF">O181_067348</name>
</gene>
<sequence length="83" mass="8814">MASSLSKSFRSCLASILHGQPLGGPGRRPCSLENSHASTEIFEGAILGSFLFAANWLWMSSIALGCDFTTFYSASAPKQHSSS</sequence>
<organism evidence="1 2">
    <name type="scientific">Austropuccinia psidii MF-1</name>
    <dbReference type="NCBI Taxonomy" id="1389203"/>
    <lineage>
        <taxon>Eukaryota</taxon>
        <taxon>Fungi</taxon>
        <taxon>Dikarya</taxon>
        <taxon>Basidiomycota</taxon>
        <taxon>Pucciniomycotina</taxon>
        <taxon>Pucciniomycetes</taxon>
        <taxon>Pucciniales</taxon>
        <taxon>Sphaerophragmiaceae</taxon>
        <taxon>Austropuccinia</taxon>
    </lineage>
</organism>
<evidence type="ECO:0000313" key="1">
    <source>
        <dbReference type="EMBL" id="MBW0527633.1"/>
    </source>
</evidence>
<reference evidence="1" key="1">
    <citation type="submission" date="2021-03" db="EMBL/GenBank/DDBJ databases">
        <title>Draft genome sequence of rust myrtle Austropuccinia psidii MF-1, a brazilian biotype.</title>
        <authorList>
            <person name="Quecine M.C."/>
            <person name="Pachon D.M.R."/>
            <person name="Bonatelli M.L."/>
            <person name="Correr F.H."/>
            <person name="Franceschini L.M."/>
            <person name="Leite T.F."/>
            <person name="Margarido G.R.A."/>
            <person name="Almeida C.A."/>
            <person name="Ferrarezi J.A."/>
            <person name="Labate C.A."/>
        </authorList>
    </citation>
    <scope>NUCLEOTIDE SEQUENCE</scope>
    <source>
        <strain evidence="1">MF-1</strain>
    </source>
</reference>
<protein>
    <submittedName>
        <fullName evidence="1">Uncharacterized protein</fullName>
    </submittedName>
</protein>
<proteinExistence type="predicted"/>
<accession>A0A9Q3I4F5</accession>
<dbReference type="EMBL" id="AVOT02033690">
    <property type="protein sequence ID" value="MBW0527633.1"/>
    <property type="molecule type" value="Genomic_DNA"/>
</dbReference>
<dbReference type="Proteomes" id="UP000765509">
    <property type="component" value="Unassembled WGS sequence"/>
</dbReference>
<keyword evidence="2" id="KW-1185">Reference proteome</keyword>
<dbReference type="AlphaFoldDB" id="A0A9Q3I4F5"/>
<name>A0A9Q3I4F5_9BASI</name>
<comment type="caution">
    <text evidence="1">The sequence shown here is derived from an EMBL/GenBank/DDBJ whole genome shotgun (WGS) entry which is preliminary data.</text>
</comment>